<dbReference type="PANTHER" id="PTHR45896">
    <property type="entry name" value="N-ALPHA-ACETYLTRANSFERASE 30"/>
    <property type="match status" value="1"/>
</dbReference>
<keyword evidence="2" id="KW-0012">Acyltransferase</keyword>
<dbReference type="InterPro" id="IPR000182">
    <property type="entry name" value="GNAT_dom"/>
</dbReference>
<evidence type="ECO:0000256" key="1">
    <source>
        <dbReference type="ARBA" id="ARBA00022679"/>
    </source>
</evidence>
<dbReference type="EMBL" id="BAAACI010000005">
    <property type="protein sequence ID" value="GAA0771903.1"/>
    <property type="molecule type" value="Genomic_DNA"/>
</dbReference>
<accession>A0ABN1KNI5</accession>
<evidence type="ECO:0000256" key="2">
    <source>
        <dbReference type="ARBA" id="ARBA00023315"/>
    </source>
</evidence>
<organism evidence="5 6">
    <name type="scientific">Clostridium subterminale</name>
    <dbReference type="NCBI Taxonomy" id="1550"/>
    <lineage>
        <taxon>Bacteria</taxon>
        <taxon>Bacillati</taxon>
        <taxon>Bacillota</taxon>
        <taxon>Clostridia</taxon>
        <taxon>Eubacteriales</taxon>
        <taxon>Clostridiaceae</taxon>
        <taxon>Clostridium</taxon>
    </lineage>
</organism>
<keyword evidence="6" id="KW-1185">Reference proteome</keyword>
<dbReference type="RefSeq" id="WP_343825555.1">
    <property type="nucleotide sequence ID" value="NZ_BAAACI010000005.1"/>
</dbReference>
<dbReference type="PROSITE" id="PS51186">
    <property type="entry name" value="GNAT"/>
    <property type="match status" value="1"/>
</dbReference>
<dbReference type="InterPro" id="IPR044542">
    <property type="entry name" value="NAA30-like"/>
</dbReference>
<dbReference type="PIRSF" id="PIRSF037663">
    <property type="entry name" value="Acetyltransf_GNAT_prd"/>
    <property type="match status" value="1"/>
</dbReference>
<dbReference type="Gene3D" id="3.40.630.30">
    <property type="match status" value="1"/>
</dbReference>
<evidence type="ECO:0000256" key="3">
    <source>
        <dbReference type="ARBA" id="ARBA00024025"/>
    </source>
</evidence>
<dbReference type="Pfam" id="PF00583">
    <property type="entry name" value="Acetyltransf_1"/>
    <property type="match status" value="1"/>
</dbReference>
<feature type="domain" description="N-acetyltransferase" evidence="4">
    <location>
        <begin position="1"/>
        <end position="142"/>
    </location>
</feature>
<gene>
    <name evidence="5" type="ORF">GCM10008908_17110</name>
</gene>
<dbReference type="CDD" id="cd04301">
    <property type="entry name" value="NAT_SF"/>
    <property type="match status" value="1"/>
</dbReference>
<evidence type="ECO:0000313" key="5">
    <source>
        <dbReference type="EMBL" id="GAA0771903.1"/>
    </source>
</evidence>
<proteinExistence type="inferred from homology"/>
<evidence type="ECO:0000259" key="4">
    <source>
        <dbReference type="PROSITE" id="PS51186"/>
    </source>
</evidence>
<reference evidence="5 6" key="1">
    <citation type="journal article" date="2019" name="Int. J. Syst. Evol. Microbiol.">
        <title>The Global Catalogue of Microorganisms (GCM) 10K type strain sequencing project: providing services to taxonomists for standard genome sequencing and annotation.</title>
        <authorList>
            <consortium name="The Broad Institute Genomics Platform"/>
            <consortium name="The Broad Institute Genome Sequencing Center for Infectious Disease"/>
            <person name="Wu L."/>
            <person name="Ma J."/>
        </authorList>
    </citation>
    <scope>NUCLEOTIDE SEQUENCE [LARGE SCALE GENOMIC DNA]</scope>
    <source>
        <strain evidence="5 6">JCM 1417</strain>
    </source>
</reference>
<protein>
    <submittedName>
        <fullName evidence="5">GNAT family N-acetyltransferase</fullName>
    </submittedName>
</protein>
<comment type="caution">
    <text evidence="5">The sequence shown here is derived from an EMBL/GenBank/DDBJ whole genome shotgun (WGS) entry which is preliminary data.</text>
</comment>
<dbReference type="Proteomes" id="UP001501047">
    <property type="component" value="Unassembled WGS sequence"/>
</dbReference>
<comment type="similarity">
    <text evidence="3">Belongs to the acetyltransferase family. MAK3 subfamily.</text>
</comment>
<evidence type="ECO:0000313" key="6">
    <source>
        <dbReference type="Proteomes" id="UP001501047"/>
    </source>
</evidence>
<keyword evidence="1" id="KW-0808">Transferase</keyword>
<dbReference type="SUPFAM" id="SSF55729">
    <property type="entry name" value="Acyl-CoA N-acyltransferases (Nat)"/>
    <property type="match status" value="1"/>
</dbReference>
<sequence length="142" mass="16235">MKIAEMKTSNYEDVFKLWTSTTGMGLRNLDDSKEGIEKFLMRNPTTNFIAKEDGKIIGSILCGHDGRRGYIYHTAVDIRYRGRGIGKKLVNSVINALKREGINKATLVVFTNNEIGNEFWRSIGWEKRENLNSYNLSLNNEN</sequence>
<dbReference type="PANTHER" id="PTHR45896:SF1">
    <property type="entry name" value="N-ALPHA-ACETYLTRANSFERASE 30"/>
    <property type="match status" value="1"/>
</dbReference>
<name>A0ABN1KNI5_CLOSU</name>
<dbReference type="InterPro" id="IPR017255">
    <property type="entry name" value="AcTrfase_GNAT_prd"/>
</dbReference>
<dbReference type="InterPro" id="IPR016181">
    <property type="entry name" value="Acyl_CoA_acyltransferase"/>
</dbReference>